<name>A0ACB7T0J2_HYAAI</name>
<sequence>MSWLRMSHIFLTKNCEDEKEPDSINGAAGNAGKRKDSSSKRTKNNGVKLVLPSRPELSRLSDDSVMVRWSVPQNDVLPISFFKVQYRDASTPHSHWKTVEEVVPPHIHSHAITGLKAGGRYRFSILALYSNNDNKNGLNSIKFL</sequence>
<evidence type="ECO:0000313" key="2">
    <source>
        <dbReference type="Proteomes" id="UP000821845"/>
    </source>
</evidence>
<dbReference type="EMBL" id="CM023482">
    <property type="protein sequence ID" value="KAH6938424.1"/>
    <property type="molecule type" value="Genomic_DNA"/>
</dbReference>
<comment type="caution">
    <text evidence="1">The sequence shown here is derived from an EMBL/GenBank/DDBJ whole genome shotgun (WGS) entry which is preliminary data.</text>
</comment>
<proteinExistence type="predicted"/>
<dbReference type="Proteomes" id="UP000821845">
    <property type="component" value="Chromosome 2"/>
</dbReference>
<gene>
    <name evidence="1" type="ORF">HPB50_009166</name>
</gene>
<keyword evidence="2" id="KW-1185">Reference proteome</keyword>
<protein>
    <submittedName>
        <fullName evidence="1">Uncharacterized protein</fullName>
    </submittedName>
</protein>
<accession>A0ACB7T0J2</accession>
<reference evidence="1" key="1">
    <citation type="submission" date="2020-05" db="EMBL/GenBank/DDBJ databases">
        <title>Large-scale comparative analyses of tick genomes elucidate their genetic diversity and vector capacities.</title>
        <authorList>
            <person name="Jia N."/>
            <person name="Wang J."/>
            <person name="Shi W."/>
            <person name="Du L."/>
            <person name="Sun Y."/>
            <person name="Zhan W."/>
            <person name="Jiang J."/>
            <person name="Wang Q."/>
            <person name="Zhang B."/>
            <person name="Ji P."/>
            <person name="Sakyi L.B."/>
            <person name="Cui X."/>
            <person name="Yuan T."/>
            <person name="Jiang B."/>
            <person name="Yang W."/>
            <person name="Lam T.T.-Y."/>
            <person name="Chang Q."/>
            <person name="Ding S."/>
            <person name="Wang X."/>
            <person name="Zhu J."/>
            <person name="Ruan X."/>
            <person name="Zhao L."/>
            <person name="Wei J."/>
            <person name="Que T."/>
            <person name="Du C."/>
            <person name="Cheng J."/>
            <person name="Dai P."/>
            <person name="Han X."/>
            <person name="Huang E."/>
            <person name="Gao Y."/>
            <person name="Liu J."/>
            <person name="Shao H."/>
            <person name="Ye R."/>
            <person name="Li L."/>
            <person name="Wei W."/>
            <person name="Wang X."/>
            <person name="Wang C."/>
            <person name="Yang T."/>
            <person name="Huo Q."/>
            <person name="Li W."/>
            <person name="Guo W."/>
            <person name="Chen H."/>
            <person name="Zhou L."/>
            <person name="Ni X."/>
            <person name="Tian J."/>
            <person name="Zhou Y."/>
            <person name="Sheng Y."/>
            <person name="Liu T."/>
            <person name="Pan Y."/>
            <person name="Xia L."/>
            <person name="Li J."/>
            <person name="Zhao F."/>
            <person name="Cao W."/>
        </authorList>
    </citation>
    <scope>NUCLEOTIDE SEQUENCE</scope>
    <source>
        <strain evidence="1">Hyas-2018</strain>
    </source>
</reference>
<organism evidence="1 2">
    <name type="scientific">Hyalomma asiaticum</name>
    <name type="common">Tick</name>
    <dbReference type="NCBI Taxonomy" id="266040"/>
    <lineage>
        <taxon>Eukaryota</taxon>
        <taxon>Metazoa</taxon>
        <taxon>Ecdysozoa</taxon>
        <taxon>Arthropoda</taxon>
        <taxon>Chelicerata</taxon>
        <taxon>Arachnida</taxon>
        <taxon>Acari</taxon>
        <taxon>Parasitiformes</taxon>
        <taxon>Ixodida</taxon>
        <taxon>Ixodoidea</taxon>
        <taxon>Ixodidae</taxon>
        <taxon>Hyalomminae</taxon>
        <taxon>Hyalomma</taxon>
    </lineage>
</organism>
<evidence type="ECO:0000313" key="1">
    <source>
        <dbReference type="EMBL" id="KAH6938424.1"/>
    </source>
</evidence>